<dbReference type="PANTHER" id="PTHR22916:SF3">
    <property type="entry name" value="UDP-GLCNAC:BETAGAL BETA-1,3-N-ACETYLGLUCOSAMINYLTRANSFERASE-LIKE PROTEIN 1"/>
    <property type="match status" value="1"/>
</dbReference>
<dbReference type="Pfam" id="PF00535">
    <property type="entry name" value="Glycos_transf_2"/>
    <property type="match status" value="1"/>
</dbReference>
<dbReference type="InterPro" id="IPR001173">
    <property type="entry name" value="Glyco_trans_2-like"/>
</dbReference>
<evidence type="ECO:0000313" key="2">
    <source>
        <dbReference type="EMBL" id="PRR81762.1"/>
    </source>
</evidence>
<evidence type="ECO:0000259" key="1">
    <source>
        <dbReference type="Pfam" id="PF00535"/>
    </source>
</evidence>
<accession>A0A2T0BD51</accession>
<sequence>MKIPKVTVLMSVYNTKEEYLRESIESILTQTLTDFEFLIYDDASTDGSNFIVSEYAAKDNRIVHLRNVQNIGLTRTLNNGLERAKGKYVARMDADDISLPTRLNKQIEFMECNQEIIALGTACYIKNENKIMKRKIKSTNPQYIKASLFFGNTSLVHSSMMLRRDFFTTHKIYYNNDIKRSQDYDLWVRATRLGDITAIKEPLVEYRISNDQISSYAKEDQQNFKHDICISQLSDIGISPDIKQCDNHIKLCDRNPDFEVGIMNDWISKLITQNKETEIFKESLFKTILYKTYFIVLAKGILKYHCSNSSLFNKSKALLECVYLAPRILSNAISSKL</sequence>
<protein>
    <submittedName>
        <fullName evidence="2">Putative glycosyltransferase EpsE</fullName>
        <ecNumber evidence="2">2.4.-.-</ecNumber>
    </submittedName>
</protein>
<name>A0A2T0BD51_9CLOT</name>
<comment type="caution">
    <text evidence="2">The sequence shown here is derived from an EMBL/GenBank/DDBJ whole genome shotgun (WGS) entry which is preliminary data.</text>
</comment>
<dbReference type="GO" id="GO:0016758">
    <property type="term" value="F:hexosyltransferase activity"/>
    <property type="evidence" value="ECO:0007669"/>
    <property type="project" value="UniProtKB-ARBA"/>
</dbReference>
<dbReference type="OrthoDB" id="9815829at2"/>
<organism evidence="2 3">
    <name type="scientific">Clostridium vincentii</name>
    <dbReference type="NCBI Taxonomy" id="52704"/>
    <lineage>
        <taxon>Bacteria</taxon>
        <taxon>Bacillati</taxon>
        <taxon>Bacillota</taxon>
        <taxon>Clostridia</taxon>
        <taxon>Eubacteriales</taxon>
        <taxon>Clostridiaceae</taxon>
        <taxon>Clostridium</taxon>
    </lineage>
</organism>
<keyword evidence="2" id="KW-0808">Transferase</keyword>
<dbReference type="AlphaFoldDB" id="A0A2T0BD51"/>
<reference evidence="2 3" key="1">
    <citation type="submission" date="2018-03" db="EMBL/GenBank/DDBJ databases">
        <title>Genome sequence of Clostridium vincentii DSM 10228.</title>
        <authorList>
            <person name="Poehlein A."/>
            <person name="Daniel R."/>
        </authorList>
    </citation>
    <scope>NUCLEOTIDE SEQUENCE [LARGE SCALE GENOMIC DNA]</scope>
    <source>
        <strain evidence="2 3">DSM 10228</strain>
    </source>
</reference>
<dbReference type="Gene3D" id="3.90.550.10">
    <property type="entry name" value="Spore Coat Polysaccharide Biosynthesis Protein SpsA, Chain A"/>
    <property type="match status" value="1"/>
</dbReference>
<keyword evidence="3" id="KW-1185">Reference proteome</keyword>
<dbReference type="Proteomes" id="UP000239471">
    <property type="component" value="Unassembled WGS sequence"/>
</dbReference>
<dbReference type="InterPro" id="IPR029044">
    <property type="entry name" value="Nucleotide-diphossugar_trans"/>
</dbReference>
<dbReference type="RefSeq" id="WP_106060207.1">
    <property type="nucleotide sequence ID" value="NZ_PVXQ01000024.1"/>
</dbReference>
<evidence type="ECO:0000313" key="3">
    <source>
        <dbReference type="Proteomes" id="UP000239471"/>
    </source>
</evidence>
<dbReference type="SUPFAM" id="SSF53448">
    <property type="entry name" value="Nucleotide-diphospho-sugar transferases"/>
    <property type="match status" value="1"/>
</dbReference>
<dbReference type="EC" id="2.4.-.-" evidence="2"/>
<feature type="domain" description="Glycosyltransferase 2-like" evidence="1">
    <location>
        <begin position="7"/>
        <end position="167"/>
    </location>
</feature>
<dbReference type="EMBL" id="PVXQ01000024">
    <property type="protein sequence ID" value="PRR81762.1"/>
    <property type="molecule type" value="Genomic_DNA"/>
</dbReference>
<gene>
    <name evidence="2" type="primary">epsE_3</name>
    <name evidence="2" type="ORF">CLVI_22510</name>
</gene>
<proteinExistence type="predicted"/>
<keyword evidence="2" id="KW-0328">Glycosyltransferase</keyword>
<dbReference type="PANTHER" id="PTHR22916">
    <property type="entry name" value="GLYCOSYLTRANSFERASE"/>
    <property type="match status" value="1"/>
</dbReference>